<keyword evidence="1" id="KW-0812">Transmembrane</keyword>
<evidence type="ECO:0000256" key="1">
    <source>
        <dbReference type="SAM" id="Phobius"/>
    </source>
</evidence>
<sequence>MAVRSDVRWWSVGGLVVLGLALIALGRFLAGQGLEDADRWGSVMGVFLNVAAVLLAGYSAVVGRRALVAQTRSVPMDTTRNTLTDVEADGVVVMGRDIHGLGPAAVDAAAAGGATGSAADGGGGDTENRVEGGTFHGPLIMGRDIRDLPSFPPSGSGGIR</sequence>
<dbReference type="EMBL" id="MZMV01000005">
    <property type="protein sequence ID" value="OWV11535.1"/>
    <property type="molecule type" value="Genomic_DNA"/>
</dbReference>
<keyword evidence="3" id="KW-1185">Reference proteome</keyword>
<feature type="transmembrane region" description="Helical" evidence="1">
    <location>
        <begin position="42"/>
        <end position="62"/>
    </location>
</feature>
<gene>
    <name evidence="2" type="ORF">B5D80_04400</name>
</gene>
<accession>A0A2D0AXP4</accession>
<keyword evidence="1" id="KW-0472">Membrane</keyword>
<dbReference type="AlphaFoldDB" id="A0A2D0AXP4"/>
<protein>
    <submittedName>
        <fullName evidence="2">Uncharacterized protein</fullName>
    </submittedName>
</protein>
<keyword evidence="1" id="KW-1133">Transmembrane helix</keyword>
<name>A0A2D0AXP4_9ACTN</name>
<reference evidence="2 3" key="1">
    <citation type="submission" date="2017-03" db="EMBL/GenBank/DDBJ databases">
        <title>Whole genome sequence of Micromonospora wenchangensis, isolated from mangrove soil.</title>
        <authorList>
            <person name="Yang H."/>
        </authorList>
    </citation>
    <scope>NUCLEOTIDE SEQUENCE [LARGE SCALE GENOMIC DNA]</scope>
    <source>
        <strain evidence="2 3">CCTCC AA 2012002</strain>
    </source>
</reference>
<evidence type="ECO:0000313" key="3">
    <source>
        <dbReference type="Proteomes" id="UP000197174"/>
    </source>
</evidence>
<organism evidence="2 3">
    <name type="scientific">Micromonospora wenchangensis</name>
    <dbReference type="NCBI Taxonomy" id="1185415"/>
    <lineage>
        <taxon>Bacteria</taxon>
        <taxon>Bacillati</taxon>
        <taxon>Actinomycetota</taxon>
        <taxon>Actinomycetes</taxon>
        <taxon>Micromonosporales</taxon>
        <taxon>Micromonosporaceae</taxon>
        <taxon>Micromonospora</taxon>
    </lineage>
</organism>
<dbReference type="Proteomes" id="UP000197174">
    <property type="component" value="Unassembled WGS sequence"/>
</dbReference>
<feature type="transmembrane region" description="Helical" evidence="1">
    <location>
        <begin position="7"/>
        <end position="30"/>
    </location>
</feature>
<comment type="caution">
    <text evidence="2">The sequence shown here is derived from an EMBL/GenBank/DDBJ whole genome shotgun (WGS) entry which is preliminary data.</text>
</comment>
<evidence type="ECO:0000313" key="2">
    <source>
        <dbReference type="EMBL" id="OWV11535.1"/>
    </source>
</evidence>
<proteinExistence type="predicted"/>